<dbReference type="Proteomes" id="UP000325315">
    <property type="component" value="Unassembled WGS sequence"/>
</dbReference>
<proteinExistence type="predicted"/>
<reference evidence="2" key="1">
    <citation type="journal article" date="2019" name="Plant Biotechnol. J.">
        <title>Genome sequencing of the Australian wild diploid species Gossypium australe highlights disease resistance and delayed gland morphogenesis.</title>
        <authorList>
            <person name="Cai Y."/>
            <person name="Cai X."/>
            <person name="Wang Q."/>
            <person name="Wang P."/>
            <person name="Zhang Y."/>
            <person name="Cai C."/>
            <person name="Xu Y."/>
            <person name="Wang K."/>
            <person name="Zhou Z."/>
            <person name="Wang C."/>
            <person name="Geng S."/>
            <person name="Li B."/>
            <person name="Dong Q."/>
            <person name="Hou Y."/>
            <person name="Wang H."/>
            <person name="Ai P."/>
            <person name="Liu Z."/>
            <person name="Yi F."/>
            <person name="Sun M."/>
            <person name="An G."/>
            <person name="Cheng J."/>
            <person name="Zhang Y."/>
            <person name="Shi Q."/>
            <person name="Xie Y."/>
            <person name="Shi X."/>
            <person name="Chang Y."/>
            <person name="Huang F."/>
            <person name="Chen Y."/>
            <person name="Hong S."/>
            <person name="Mi L."/>
            <person name="Sun Q."/>
            <person name="Zhang L."/>
            <person name="Zhou B."/>
            <person name="Peng R."/>
            <person name="Zhang X."/>
            <person name="Liu F."/>
        </authorList>
    </citation>
    <scope>NUCLEOTIDE SEQUENCE [LARGE SCALE GENOMIC DNA]</scope>
    <source>
        <strain evidence="2">cv. PA1801</strain>
    </source>
</reference>
<gene>
    <name evidence="1" type="ORF">EPI10_005638</name>
</gene>
<evidence type="ECO:0000313" key="1">
    <source>
        <dbReference type="EMBL" id="KAA3483467.1"/>
    </source>
</evidence>
<protein>
    <submittedName>
        <fullName evidence="1">RVP_2 domain-containing protein</fullName>
    </submittedName>
</protein>
<name>A0A5B6WRF0_9ROSI</name>
<dbReference type="AlphaFoldDB" id="A0A5B6WRF0"/>
<dbReference type="EMBL" id="SMMG02000002">
    <property type="protein sequence ID" value="KAA3483467.1"/>
    <property type="molecule type" value="Genomic_DNA"/>
</dbReference>
<keyword evidence="2" id="KW-1185">Reference proteome</keyword>
<dbReference type="Pfam" id="PF08284">
    <property type="entry name" value="RVP_2"/>
    <property type="match status" value="1"/>
</dbReference>
<evidence type="ECO:0000313" key="2">
    <source>
        <dbReference type="Proteomes" id="UP000325315"/>
    </source>
</evidence>
<comment type="caution">
    <text evidence="1">The sequence shown here is derived from an EMBL/GenBank/DDBJ whole genome shotgun (WGS) entry which is preliminary data.</text>
</comment>
<sequence>MESSAGSVKNNSLSVASVGDTLPIESTGFVIRVSNPLGKCVLVDKVCKNCPLMFRDICFPANLMLLPFDEFDIILGMD</sequence>
<organism evidence="1 2">
    <name type="scientific">Gossypium australe</name>
    <dbReference type="NCBI Taxonomy" id="47621"/>
    <lineage>
        <taxon>Eukaryota</taxon>
        <taxon>Viridiplantae</taxon>
        <taxon>Streptophyta</taxon>
        <taxon>Embryophyta</taxon>
        <taxon>Tracheophyta</taxon>
        <taxon>Spermatophyta</taxon>
        <taxon>Magnoliopsida</taxon>
        <taxon>eudicotyledons</taxon>
        <taxon>Gunneridae</taxon>
        <taxon>Pentapetalae</taxon>
        <taxon>rosids</taxon>
        <taxon>malvids</taxon>
        <taxon>Malvales</taxon>
        <taxon>Malvaceae</taxon>
        <taxon>Malvoideae</taxon>
        <taxon>Gossypium</taxon>
    </lineage>
</organism>
<accession>A0A5B6WRF0</accession>